<protein>
    <submittedName>
        <fullName evidence="1">Uncharacterized protein</fullName>
    </submittedName>
</protein>
<sequence>MESKTLFRQCGIGEESKYNKSHFPCYRWVNEESIFHQPYIHMQNFHMILIINNSMYQLFSEKLITTIIAINYILEKTITVLSQMDFNALQNKMTRTHCMSPAFSRHILLPALPSQNKMTNTLKSTTPPMHFKELSSHGYWLHIKA</sequence>
<reference evidence="1 2" key="1">
    <citation type="submission" date="2024-01" db="EMBL/GenBank/DDBJ databases">
        <title>A telomere-to-telomere, gap-free genome of sweet tea (Lithocarpus litseifolius).</title>
        <authorList>
            <person name="Zhou J."/>
        </authorList>
    </citation>
    <scope>NUCLEOTIDE SEQUENCE [LARGE SCALE GENOMIC DNA]</scope>
    <source>
        <strain evidence="1">Zhou-2022a</strain>
        <tissue evidence="1">Leaf</tissue>
    </source>
</reference>
<organism evidence="1 2">
    <name type="scientific">Lithocarpus litseifolius</name>
    <dbReference type="NCBI Taxonomy" id="425828"/>
    <lineage>
        <taxon>Eukaryota</taxon>
        <taxon>Viridiplantae</taxon>
        <taxon>Streptophyta</taxon>
        <taxon>Embryophyta</taxon>
        <taxon>Tracheophyta</taxon>
        <taxon>Spermatophyta</taxon>
        <taxon>Magnoliopsida</taxon>
        <taxon>eudicotyledons</taxon>
        <taxon>Gunneridae</taxon>
        <taxon>Pentapetalae</taxon>
        <taxon>rosids</taxon>
        <taxon>fabids</taxon>
        <taxon>Fagales</taxon>
        <taxon>Fagaceae</taxon>
        <taxon>Lithocarpus</taxon>
    </lineage>
</organism>
<gene>
    <name evidence="1" type="ORF">SO802_023196</name>
</gene>
<name>A0AAW2C725_9ROSI</name>
<dbReference type="Proteomes" id="UP001459277">
    <property type="component" value="Unassembled WGS sequence"/>
</dbReference>
<proteinExistence type="predicted"/>
<evidence type="ECO:0000313" key="2">
    <source>
        <dbReference type="Proteomes" id="UP001459277"/>
    </source>
</evidence>
<dbReference type="AlphaFoldDB" id="A0AAW2C725"/>
<dbReference type="EMBL" id="JAZDWU010000008">
    <property type="protein sequence ID" value="KAK9993493.1"/>
    <property type="molecule type" value="Genomic_DNA"/>
</dbReference>
<keyword evidence="2" id="KW-1185">Reference proteome</keyword>
<comment type="caution">
    <text evidence="1">The sequence shown here is derived from an EMBL/GenBank/DDBJ whole genome shotgun (WGS) entry which is preliminary data.</text>
</comment>
<evidence type="ECO:0000313" key="1">
    <source>
        <dbReference type="EMBL" id="KAK9993493.1"/>
    </source>
</evidence>
<accession>A0AAW2C725</accession>